<dbReference type="AlphaFoldDB" id="A0A0D0STE5"/>
<dbReference type="GO" id="GO:0003677">
    <property type="term" value="F:DNA binding"/>
    <property type="evidence" value="ECO:0007669"/>
    <property type="project" value="UniProtKB-KW"/>
</dbReference>
<keyword evidence="3" id="KW-0804">Transcription</keyword>
<dbReference type="Proteomes" id="UP000321057">
    <property type="component" value="Unassembled WGS sequence"/>
</dbReference>
<evidence type="ECO:0000256" key="2">
    <source>
        <dbReference type="ARBA" id="ARBA00023125"/>
    </source>
</evidence>
<accession>A0A0D0STE5</accession>
<evidence type="ECO:0000313" key="5">
    <source>
        <dbReference type="EMBL" id="GEQ04289.1"/>
    </source>
</evidence>
<evidence type="ECO:0000313" key="6">
    <source>
        <dbReference type="EMBL" id="SUM31706.1"/>
    </source>
</evidence>
<dbReference type="EMBL" id="BKAX01000001">
    <property type="protein sequence ID" value="GEQ04289.1"/>
    <property type="molecule type" value="Genomic_DNA"/>
</dbReference>
<protein>
    <submittedName>
        <fullName evidence="6">Transcriptional regulator sarA paralog</fullName>
    </submittedName>
</protein>
<keyword evidence="1" id="KW-0805">Transcription regulation</keyword>
<dbReference type="EMBL" id="UHDK01000001">
    <property type="protein sequence ID" value="SUM31706.1"/>
    <property type="molecule type" value="Genomic_DNA"/>
</dbReference>
<reference evidence="6 7" key="1">
    <citation type="submission" date="2018-06" db="EMBL/GenBank/DDBJ databases">
        <authorList>
            <consortium name="Pathogen Informatics"/>
            <person name="Doyle S."/>
        </authorList>
    </citation>
    <scope>NUCLEOTIDE SEQUENCE [LARGE SCALE GENOMIC DNA]</scope>
    <source>
        <strain evidence="6 7">NCTC12195</strain>
    </source>
</reference>
<gene>
    <name evidence="6" type="ORF">NCTC12195_01141</name>
    <name evidence="5" type="ORF">SGA02_01170</name>
</gene>
<keyword evidence="2" id="KW-0238">DNA-binding</keyword>
<feature type="domain" description="Transcriptional regulator SarA/SarZ/Rot-like helix-turn-helix" evidence="4">
    <location>
        <begin position="13"/>
        <end position="85"/>
    </location>
</feature>
<dbReference type="OrthoDB" id="2403770at2"/>
<dbReference type="InterPro" id="IPR036390">
    <property type="entry name" value="WH_DNA-bd_sf"/>
</dbReference>
<evidence type="ECO:0000313" key="7">
    <source>
        <dbReference type="Proteomes" id="UP000255277"/>
    </source>
</evidence>
<reference evidence="5 8" key="2">
    <citation type="submission" date="2019-07" db="EMBL/GenBank/DDBJ databases">
        <title>Whole genome shotgun sequence of Staphylococcus gallinarum NBRC 109767.</title>
        <authorList>
            <person name="Hosoyama A."/>
            <person name="Uohara A."/>
            <person name="Ohji S."/>
            <person name="Ichikawa N."/>
        </authorList>
    </citation>
    <scope>NUCLEOTIDE SEQUENCE [LARGE SCALE GENOMIC DNA]</scope>
    <source>
        <strain evidence="5 8">NBRC 109767</strain>
    </source>
</reference>
<name>A0A0D0STE5_STAGA</name>
<dbReference type="Proteomes" id="UP000255277">
    <property type="component" value="Unassembled WGS sequence"/>
</dbReference>
<dbReference type="GeneID" id="93846098"/>
<dbReference type="Gene3D" id="1.10.10.10">
    <property type="entry name" value="Winged helix-like DNA-binding domain superfamily/Winged helix DNA-binding domain"/>
    <property type="match status" value="1"/>
</dbReference>
<evidence type="ECO:0000259" key="4">
    <source>
        <dbReference type="Pfam" id="PF22381"/>
    </source>
</evidence>
<proteinExistence type="predicted"/>
<dbReference type="Pfam" id="PF22381">
    <property type="entry name" value="Staph_reg_Sar_Rot"/>
    <property type="match status" value="1"/>
</dbReference>
<dbReference type="InterPro" id="IPR036388">
    <property type="entry name" value="WH-like_DNA-bd_sf"/>
</dbReference>
<dbReference type="InterPro" id="IPR055166">
    <property type="entry name" value="Transc_reg_Sar_Rot_HTH"/>
</dbReference>
<evidence type="ECO:0000256" key="1">
    <source>
        <dbReference type="ARBA" id="ARBA00023015"/>
    </source>
</evidence>
<sequence length="111" mass="13252">MNFINYEERRKLIKKIIKQNLQLTFADIIILDKLYQLNKTQLDSTELKQILFNRNMPFSVQLNHLINSGYLTKVRNDSDERLIILNDINLTKIKQTLEQYHYIVQSILADN</sequence>
<keyword evidence="8" id="KW-1185">Reference proteome</keyword>
<dbReference type="RefSeq" id="WP_042738048.1">
    <property type="nucleotide sequence ID" value="NZ_BKAX01000001.1"/>
</dbReference>
<evidence type="ECO:0000313" key="8">
    <source>
        <dbReference type="Proteomes" id="UP000321057"/>
    </source>
</evidence>
<organism evidence="6 7">
    <name type="scientific">Staphylococcus gallinarum</name>
    <dbReference type="NCBI Taxonomy" id="1293"/>
    <lineage>
        <taxon>Bacteria</taxon>
        <taxon>Bacillati</taxon>
        <taxon>Bacillota</taxon>
        <taxon>Bacilli</taxon>
        <taxon>Bacillales</taxon>
        <taxon>Staphylococcaceae</taxon>
        <taxon>Staphylococcus</taxon>
    </lineage>
</organism>
<evidence type="ECO:0000256" key="3">
    <source>
        <dbReference type="ARBA" id="ARBA00023163"/>
    </source>
</evidence>
<dbReference type="SUPFAM" id="SSF46785">
    <property type="entry name" value="Winged helix' DNA-binding domain"/>
    <property type="match status" value="1"/>
</dbReference>